<name>A0ABP9P6Z9_9ACTN</name>
<accession>A0ABP9P6Z9</accession>
<proteinExistence type="inferred from homology"/>
<evidence type="ECO:0000259" key="5">
    <source>
        <dbReference type="PROSITE" id="PS50931"/>
    </source>
</evidence>
<evidence type="ECO:0000256" key="4">
    <source>
        <dbReference type="ARBA" id="ARBA00023163"/>
    </source>
</evidence>
<dbReference type="InterPro" id="IPR000847">
    <property type="entry name" value="LysR_HTH_N"/>
</dbReference>
<comment type="caution">
    <text evidence="6">The sequence shown here is derived from an EMBL/GenBank/DDBJ whole genome shotgun (WGS) entry which is preliminary data.</text>
</comment>
<dbReference type="InterPro" id="IPR036390">
    <property type="entry name" value="WH_DNA-bd_sf"/>
</dbReference>
<dbReference type="PANTHER" id="PTHR30346">
    <property type="entry name" value="TRANSCRIPTIONAL DUAL REGULATOR HCAR-RELATED"/>
    <property type="match status" value="1"/>
</dbReference>
<evidence type="ECO:0000256" key="1">
    <source>
        <dbReference type="ARBA" id="ARBA00009437"/>
    </source>
</evidence>
<keyword evidence="4" id="KW-0804">Transcription</keyword>
<evidence type="ECO:0000313" key="7">
    <source>
        <dbReference type="Proteomes" id="UP001500221"/>
    </source>
</evidence>
<dbReference type="InterPro" id="IPR036388">
    <property type="entry name" value="WH-like_DNA-bd_sf"/>
</dbReference>
<dbReference type="SUPFAM" id="SSF46785">
    <property type="entry name" value="Winged helix' DNA-binding domain"/>
    <property type="match status" value="1"/>
</dbReference>
<feature type="domain" description="HTH lysR-type" evidence="5">
    <location>
        <begin position="4"/>
        <end position="61"/>
    </location>
</feature>
<organism evidence="6 7">
    <name type="scientific">Nocardioides marinquilinus</name>
    <dbReference type="NCBI Taxonomy" id="1210400"/>
    <lineage>
        <taxon>Bacteria</taxon>
        <taxon>Bacillati</taxon>
        <taxon>Actinomycetota</taxon>
        <taxon>Actinomycetes</taxon>
        <taxon>Propionibacteriales</taxon>
        <taxon>Nocardioidaceae</taxon>
        <taxon>Nocardioides</taxon>
    </lineage>
</organism>
<dbReference type="PANTHER" id="PTHR30346:SF29">
    <property type="entry name" value="LYSR SUBSTRATE-BINDING"/>
    <property type="match status" value="1"/>
</dbReference>
<gene>
    <name evidence="6" type="ORF">GCM10023340_03810</name>
</gene>
<evidence type="ECO:0000313" key="6">
    <source>
        <dbReference type="EMBL" id="GAA5141694.1"/>
    </source>
</evidence>
<keyword evidence="3" id="KW-0238">DNA-binding</keyword>
<dbReference type="CDD" id="cd08414">
    <property type="entry name" value="PBP2_LTTR_aromatics_like"/>
    <property type="match status" value="1"/>
</dbReference>
<dbReference type="PRINTS" id="PR00039">
    <property type="entry name" value="HTHLYSR"/>
</dbReference>
<comment type="similarity">
    <text evidence="1">Belongs to the LysR transcriptional regulatory family.</text>
</comment>
<dbReference type="SUPFAM" id="SSF53850">
    <property type="entry name" value="Periplasmic binding protein-like II"/>
    <property type="match status" value="1"/>
</dbReference>
<dbReference type="Gene3D" id="1.10.10.10">
    <property type="entry name" value="Winged helix-like DNA-binding domain superfamily/Winged helix DNA-binding domain"/>
    <property type="match status" value="1"/>
</dbReference>
<dbReference type="Proteomes" id="UP001500221">
    <property type="component" value="Unassembled WGS sequence"/>
</dbReference>
<dbReference type="PROSITE" id="PS50931">
    <property type="entry name" value="HTH_LYSR"/>
    <property type="match status" value="1"/>
</dbReference>
<dbReference type="EMBL" id="BAABKG010000001">
    <property type="protein sequence ID" value="GAA5141694.1"/>
    <property type="molecule type" value="Genomic_DNA"/>
</dbReference>
<dbReference type="InterPro" id="IPR005119">
    <property type="entry name" value="LysR_subst-bd"/>
</dbReference>
<reference evidence="7" key="1">
    <citation type="journal article" date="2019" name="Int. J. Syst. Evol. Microbiol.">
        <title>The Global Catalogue of Microorganisms (GCM) 10K type strain sequencing project: providing services to taxonomists for standard genome sequencing and annotation.</title>
        <authorList>
            <consortium name="The Broad Institute Genomics Platform"/>
            <consortium name="The Broad Institute Genome Sequencing Center for Infectious Disease"/>
            <person name="Wu L."/>
            <person name="Ma J."/>
        </authorList>
    </citation>
    <scope>NUCLEOTIDE SEQUENCE [LARGE SCALE GENOMIC DNA]</scope>
    <source>
        <strain evidence="7">JCM 18459</strain>
    </source>
</reference>
<sequence>MPDLTLAGLHVVLEVARSGSFTAAADELGYTQSAVSRQVGAVEAAVGSPVFERRPRGVALTEAGQVLARHARRVLDQLAAAELEIAGLRDRLAGRLVVGAFPVAAATWVPRTIARLREAHPGLAVELREAGSPAQLRQLQRGRIEVAVVARGAGLPAHDLAPLRAETLSRGRFGVAVADAHPLARRSEVEADDLADEPWVAGAGEGPQFGAWPTLAEPRIAFRVPSWTTRLGLVAAGLGVTLVPAASAAIVPRGVTWVPIRDPQLEVDRETVVVTAPERSPGAEAFVRALHEVAAEGTLEPG</sequence>
<dbReference type="Pfam" id="PF00126">
    <property type="entry name" value="HTH_1"/>
    <property type="match status" value="1"/>
</dbReference>
<evidence type="ECO:0000256" key="3">
    <source>
        <dbReference type="ARBA" id="ARBA00023125"/>
    </source>
</evidence>
<keyword evidence="7" id="KW-1185">Reference proteome</keyword>
<evidence type="ECO:0000256" key="2">
    <source>
        <dbReference type="ARBA" id="ARBA00023015"/>
    </source>
</evidence>
<dbReference type="Pfam" id="PF03466">
    <property type="entry name" value="LysR_substrate"/>
    <property type="match status" value="1"/>
</dbReference>
<dbReference type="RefSeq" id="WP_345453942.1">
    <property type="nucleotide sequence ID" value="NZ_BAABKG010000001.1"/>
</dbReference>
<protein>
    <submittedName>
        <fullName evidence="6">LysR family transcriptional regulator</fullName>
    </submittedName>
</protein>
<keyword evidence="2" id="KW-0805">Transcription regulation</keyword>
<dbReference type="Gene3D" id="3.40.190.10">
    <property type="entry name" value="Periplasmic binding protein-like II"/>
    <property type="match status" value="2"/>
</dbReference>